<sequence length="260" mass="27592">MTLTPPRAAGEISQPAPRTVLSLDHVSRSFEESGQRVDAIIDVSLGVNPGTFAAVMGPSGSGKSTLLGLAGGLDKPTSGTVSVCGELLGGMSRDDLARVRRRQLGFVFQDYNLVPTLTAVENVSLPLELDGASAKRARNAAHIALERVGLPELADRHIEEMSGGQRQRVAIARGIVGDRRILLADEPTGALDCATGDDIMALIRALADEGVAVVLVTHEARHAAWADRVVFLRDGRLVDESQVVSDPMELLNDHPKRGEA</sequence>
<dbReference type="PANTHER" id="PTHR24220">
    <property type="entry name" value="IMPORT ATP-BINDING PROTEIN"/>
    <property type="match status" value="1"/>
</dbReference>
<evidence type="ECO:0000313" key="6">
    <source>
        <dbReference type="Proteomes" id="UP001212097"/>
    </source>
</evidence>
<keyword evidence="2" id="KW-0547">Nucleotide-binding</keyword>
<proteinExistence type="predicted"/>
<keyword evidence="1" id="KW-0813">Transport</keyword>
<evidence type="ECO:0000256" key="2">
    <source>
        <dbReference type="ARBA" id="ARBA00022741"/>
    </source>
</evidence>
<dbReference type="GO" id="GO:0005524">
    <property type="term" value="F:ATP binding"/>
    <property type="evidence" value="ECO:0007669"/>
    <property type="project" value="UniProtKB-KW"/>
</dbReference>
<dbReference type="PROSITE" id="PS50893">
    <property type="entry name" value="ABC_TRANSPORTER_2"/>
    <property type="match status" value="1"/>
</dbReference>
<dbReference type="RefSeq" id="WP_271418335.1">
    <property type="nucleotide sequence ID" value="NZ_CP115668.1"/>
</dbReference>
<feature type="domain" description="ABC transporter" evidence="4">
    <location>
        <begin position="21"/>
        <end position="259"/>
    </location>
</feature>
<reference evidence="5 6" key="1">
    <citation type="submission" date="2023-06" db="EMBL/GenBank/DDBJ databases">
        <title>The Gram-positive Non-spore-bearing Anaerobic Bacilli of Human Feces.</title>
        <authorList>
            <person name="Eggerth A.H."/>
        </authorList>
    </citation>
    <scope>NUCLEOTIDE SEQUENCE [LARGE SCALE GENOMIC DNA]</scope>
    <source>
        <strain evidence="5 6">CBA3108</strain>
    </source>
</reference>
<dbReference type="Pfam" id="PF00005">
    <property type="entry name" value="ABC_tran"/>
    <property type="match status" value="1"/>
</dbReference>
<dbReference type="PANTHER" id="PTHR24220:SF685">
    <property type="entry name" value="ABC TRANSPORTER RELATED"/>
    <property type="match status" value="1"/>
</dbReference>
<dbReference type="InterPro" id="IPR003593">
    <property type="entry name" value="AAA+_ATPase"/>
</dbReference>
<dbReference type="InterPro" id="IPR003439">
    <property type="entry name" value="ABC_transporter-like_ATP-bd"/>
</dbReference>
<evidence type="ECO:0000313" key="5">
    <source>
        <dbReference type="EMBL" id="WCC80153.1"/>
    </source>
</evidence>
<evidence type="ECO:0000256" key="1">
    <source>
        <dbReference type="ARBA" id="ARBA00022448"/>
    </source>
</evidence>
<organism evidence="5 6">
    <name type="scientific">Cutibacterium equinum</name>
    <dbReference type="NCBI Taxonomy" id="3016342"/>
    <lineage>
        <taxon>Bacteria</taxon>
        <taxon>Bacillati</taxon>
        <taxon>Actinomycetota</taxon>
        <taxon>Actinomycetes</taxon>
        <taxon>Propionibacteriales</taxon>
        <taxon>Propionibacteriaceae</taxon>
        <taxon>Cutibacterium</taxon>
    </lineage>
</organism>
<evidence type="ECO:0000256" key="3">
    <source>
        <dbReference type="ARBA" id="ARBA00022840"/>
    </source>
</evidence>
<dbReference type="Gene3D" id="3.40.50.300">
    <property type="entry name" value="P-loop containing nucleotide triphosphate hydrolases"/>
    <property type="match status" value="1"/>
</dbReference>
<dbReference type="EMBL" id="CP115668">
    <property type="protein sequence ID" value="WCC80153.1"/>
    <property type="molecule type" value="Genomic_DNA"/>
</dbReference>
<name>A0ABY7QYP1_9ACTN</name>
<dbReference type="InterPro" id="IPR015854">
    <property type="entry name" value="ABC_transpr_LolD-like"/>
</dbReference>
<accession>A0ABY7QYP1</accession>
<protein>
    <submittedName>
        <fullName evidence="5">ABC transporter ATP-binding protein</fullName>
    </submittedName>
</protein>
<keyword evidence="6" id="KW-1185">Reference proteome</keyword>
<dbReference type="Proteomes" id="UP001212097">
    <property type="component" value="Chromosome"/>
</dbReference>
<gene>
    <name evidence="5" type="ORF">O6R08_00905</name>
</gene>
<keyword evidence="3 5" id="KW-0067">ATP-binding</keyword>
<evidence type="ECO:0000259" key="4">
    <source>
        <dbReference type="PROSITE" id="PS50893"/>
    </source>
</evidence>
<dbReference type="PROSITE" id="PS00211">
    <property type="entry name" value="ABC_TRANSPORTER_1"/>
    <property type="match status" value="1"/>
</dbReference>
<dbReference type="SMART" id="SM00382">
    <property type="entry name" value="AAA"/>
    <property type="match status" value="1"/>
</dbReference>
<dbReference type="InterPro" id="IPR017871">
    <property type="entry name" value="ABC_transporter-like_CS"/>
</dbReference>
<dbReference type="SUPFAM" id="SSF52540">
    <property type="entry name" value="P-loop containing nucleoside triphosphate hydrolases"/>
    <property type="match status" value="1"/>
</dbReference>
<dbReference type="CDD" id="cd03255">
    <property type="entry name" value="ABC_MJ0796_LolCDE_FtsE"/>
    <property type="match status" value="1"/>
</dbReference>
<dbReference type="InterPro" id="IPR027417">
    <property type="entry name" value="P-loop_NTPase"/>
</dbReference>
<dbReference type="InterPro" id="IPR017911">
    <property type="entry name" value="MacB-like_ATP-bd"/>
</dbReference>